<dbReference type="EMBL" id="SWBP01000010">
    <property type="protein sequence ID" value="TKB95141.1"/>
    <property type="molecule type" value="Genomic_DNA"/>
</dbReference>
<dbReference type="RefSeq" id="WP_136827730.1">
    <property type="nucleotide sequence ID" value="NZ_SWBP01000010.1"/>
</dbReference>
<feature type="signal peptide" evidence="1">
    <location>
        <begin position="1"/>
        <end position="24"/>
    </location>
</feature>
<keyword evidence="1" id="KW-0732">Signal</keyword>
<evidence type="ECO:0000259" key="2">
    <source>
        <dbReference type="Pfam" id="PF09917"/>
    </source>
</evidence>
<comment type="caution">
    <text evidence="3">The sequence shown here is derived from an EMBL/GenBank/DDBJ whole genome shotgun (WGS) entry which is preliminary data.</text>
</comment>
<protein>
    <submittedName>
        <fullName evidence="3">DUF2147 domain-containing protein</fullName>
    </submittedName>
</protein>
<feature type="chain" id="PRO_5020382211" evidence="1">
    <location>
        <begin position="25"/>
        <end position="143"/>
    </location>
</feature>
<evidence type="ECO:0000313" key="3">
    <source>
        <dbReference type="EMBL" id="TKB95141.1"/>
    </source>
</evidence>
<dbReference type="Pfam" id="PF09917">
    <property type="entry name" value="DUF2147"/>
    <property type="match status" value="1"/>
</dbReference>
<feature type="domain" description="DUF2147" evidence="2">
    <location>
        <begin position="27"/>
        <end position="141"/>
    </location>
</feature>
<evidence type="ECO:0000256" key="1">
    <source>
        <dbReference type="SAM" id="SignalP"/>
    </source>
</evidence>
<proteinExistence type="predicted"/>
<gene>
    <name evidence="3" type="ORF">FA046_16940</name>
</gene>
<dbReference type="InterPro" id="IPR019223">
    <property type="entry name" value="DUF2147"/>
</dbReference>
<dbReference type="PANTHER" id="PTHR36919:SF2">
    <property type="entry name" value="BLL6627 PROTEIN"/>
    <property type="match status" value="1"/>
</dbReference>
<dbReference type="PANTHER" id="PTHR36919">
    <property type="entry name" value="BLR1215 PROTEIN"/>
    <property type="match status" value="1"/>
</dbReference>
<dbReference type="Proteomes" id="UP000308181">
    <property type="component" value="Unassembled WGS sequence"/>
</dbReference>
<reference evidence="3 4" key="1">
    <citation type="submission" date="2019-04" db="EMBL/GenBank/DDBJ databases">
        <title>Pedobacter sp. AR-3-17 sp. nov., isolated from Arctic soil.</title>
        <authorList>
            <person name="Dahal R.H."/>
            <person name="Kim D.-U."/>
        </authorList>
    </citation>
    <scope>NUCLEOTIDE SEQUENCE [LARGE SCALE GENOMIC DNA]</scope>
    <source>
        <strain evidence="3 4">AR-3-17</strain>
    </source>
</reference>
<dbReference type="OrthoDB" id="9814399at2"/>
<sequence>MKKGLLLMTLLLVSVVGFSQSADAIVGKWLNKDGNAHIQIYKRGNTYAGKLAWLQAPNNEQGKPKTDSKNPQENLKTRPILGLEILKGFSYNDKNWDDGSIYDPKTGKTYSCNLTLSGNDKLNVRGYIGVSFIGRTDIWTRVK</sequence>
<evidence type="ECO:0000313" key="4">
    <source>
        <dbReference type="Proteomes" id="UP000308181"/>
    </source>
</evidence>
<organism evidence="3 4">
    <name type="scientific">Pedobacter cryophilus</name>
    <dbReference type="NCBI Taxonomy" id="2571271"/>
    <lineage>
        <taxon>Bacteria</taxon>
        <taxon>Pseudomonadati</taxon>
        <taxon>Bacteroidota</taxon>
        <taxon>Sphingobacteriia</taxon>
        <taxon>Sphingobacteriales</taxon>
        <taxon>Sphingobacteriaceae</taxon>
        <taxon>Pedobacter</taxon>
    </lineage>
</organism>
<dbReference type="AlphaFoldDB" id="A0A4U1BTR7"/>
<accession>A0A4U1BTR7</accession>
<name>A0A4U1BTR7_9SPHI</name>
<dbReference type="Gene3D" id="2.40.128.520">
    <property type="match status" value="1"/>
</dbReference>
<keyword evidence="4" id="KW-1185">Reference proteome</keyword>